<dbReference type="AlphaFoldDB" id="A0AB34J584"/>
<protein>
    <submittedName>
        <fullName evidence="2">Uncharacterized protein</fullName>
    </submittedName>
</protein>
<feature type="region of interest" description="Disordered" evidence="1">
    <location>
        <begin position="242"/>
        <end position="266"/>
    </location>
</feature>
<evidence type="ECO:0000256" key="1">
    <source>
        <dbReference type="SAM" id="MobiDB-lite"/>
    </source>
</evidence>
<dbReference type="EMBL" id="JBGBPQ010000014">
    <property type="protein sequence ID" value="KAL1511387.1"/>
    <property type="molecule type" value="Genomic_DNA"/>
</dbReference>
<feature type="compositionally biased region" description="Pro residues" evidence="1">
    <location>
        <begin position="186"/>
        <end position="204"/>
    </location>
</feature>
<dbReference type="Proteomes" id="UP001515480">
    <property type="component" value="Unassembled WGS sequence"/>
</dbReference>
<feature type="region of interest" description="Disordered" evidence="1">
    <location>
        <begin position="393"/>
        <end position="431"/>
    </location>
</feature>
<feature type="compositionally biased region" description="Pro residues" evidence="1">
    <location>
        <begin position="83"/>
        <end position="104"/>
    </location>
</feature>
<feature type="compositionally biased region" description="Low complexity" evidence="1">
    <location>
        <begin position="419"/>
        <end position="430"/>
    </location>
</feature>
<keyword evidence="3" id="KW-1185">Reference proteome</keyword>
<accession>A0AB34J584</accession>
<feature type="region of interest" description="Disordered" evidence="1">
    <location>
        <begin position="186"/>
        <end position="219"/>
    </location>
</feature>
<organism evidence="2 3">
    <name type="scientific">Prymnesium parvum</name>
    <name type="common">Toxic golden alga</name>
    <dbReference type="NCBI Taxonomy" id="97485"/>
    <lineage>
        <taxon>Eukaryota</taxon>
        <taxon>Haptista</taxon>
        <taxon>Haptophyta</taxon>
        <taxon>Prymnesiophyceae</taxon>
        <taxon>Prymnesiales</taxon>
        <taxon>Prymnesiaceae</taxon>
        <taxon>Prymnesium</taxon>
    </lineage>
</organism>
<feature type="compositionally biased region" description="Low complexity" evidence="1">
    <location>
        <begin position="105"/>
        <end position="149"/>
    </location>
</feature>
<evidence type="ECO:0000313" key="3">
    <source>
        <dbReference type="Proteomes" id="UP001515480"/>
    </source>
</evidence>
<feature type="region of interest" description="Disordered" evidence="1">
    <location>
        <begin position="461"/>
        <end position="580"/>
    </location>
</feature>
<evidence type="ECO:0000313" key="2">
    <source>
        <dbReference type="EMBL" id="KAL1511387.1"/>
    </source>
</evidence>
<feature type="compositionally biased region" description="Low complexity" evidence="1">
    <location>
        <begin position="511"/>
        <end position="537"/>
    </location>
</feature>
<comment type="caution">
    <text evidence="2">The sequence shown here is derived from an EMBL/GenBank/DDBJ whole genome shotgun (WGS) entry which is preliminary data.</text>
</comment>
<feature type="region of interest" description="Disordered" evidence="1">
    <location>
        <begin position="1"/>
        <end position="157"/>
    </location>
</feature>
<sequence length="592" mass="61181">MGAPLRFCSRPSSPPSAGPSSPHLRPSSPPSLESSPPHFRPSSPPLLSPRSSGPPSPHLRRPTYPHLRPSSPPLPTSPHSRHSPPPLPTSPTPLPRSPPLPTSPLPHASSPPRAPSSLPIARAPSSSIRTPPATALPRPRPLPASASAPSLPPRGFSHSALAHSAAVNSRLVLCHLRCVDATALPPPPSPPAAPPPAAAPPPRLTIPQPGRLHPPSPPLLATVDTRLHLERARLAHALHRAATAPHALRPSRRPPPSPPPPHKKTARFSPLAELAALSSPRWNAWTPLLPPPPHPPRAGSHVRLEVVDGVLSQAAVCARHRACLEGSETLRSHAQRKTALEAPSPTRRRRHGVAFSADHSPPPRRRSLRRASRMSTDISAVLLAAAGGPAKPFSQRAAAAEPDAPPSPCSPAARRHAAAEPGAAAKAELAAPPPSPAAALAAQLEAMPSWAAESVAALAAPHAAPRRRGSCTDSISLSPRKPHPAPPKLTAQRATSPADGARPSPTKRASADASAARGAPRASSPSPLLHSPSPSDGVGSVLPASPSRGKRASSSNLVGIPASPRAGELRKAGPHHLHGAHNLHVRIDVEAA</sequence>
<name>A0AB34J584_PRYPA</name>
<proteinExistence type="predicted"/>
<gene>
    <name evidence="2" type="ORF">AB1Y20_006188</name>
</gene>
<feature type="compositionally biased region" description="Low complexity" evidence="1">
    <location>
        <begin position="18"/>
        <end position="37"/>
    </location>
</feature>
<feature type="compositionally biased region" description="Basic residues" evidence="1">
    <location>
        <begin position="362"/>
        <end position="372"/>
    </location>
</feature>
<feature type="compositionally biased region" description="Pro residues" evidence="1">
    <location>
        <begin position="38"/>
        <end position="57"/>
    </location>
</feature>
<feature type="region of interest" description="Disordered" evidence="1">
    <location>
        <begin position="332"/>
        <end position="372"/>
    </location>
</feature>
<reference evidence="2 3" key="1">
    <citation type="journal article" date="2024" name="Science">
        <title>Giant polyketide synthase enzymes in the biosynthesis of giant marine polyether toxins.</title>
        <authorList>
            <person name="Fallon T.R."/>
            <person name="Shende V.V."/>
            <person name="Wierzbicki I.H."/>
            <person name="Pendleton A.L."/>
            <person name="Watervoot N.F."/>
            <person name="Auber R.P."/>
            <person name="Gonzalez D.J."/>
            <person name="Wisecaver J.H."/>
            <person name="Moore B.S."/>
        </authorList>
    </citation>
    <scope>NUCLEOTIDE SEQUENCE [LARGE SCALE GENOMIC DNA]</scope>
    <source>
        <strain evidence="2 3">12B1</strain>
    </source>
</reference>